<dbReference type="FunFam" id="3.40.50.300:FF:000016">
    <property type="entry name" value="Oligopeptide ABC transporter ATP-binding component"/>
    <property type="match status" value="2"/>
</dbReference>
<feature type="domain" description="ABC transporter" evidence="6">
    <location>
        <begin position="272"/>
        <end position="517"/>
    </location>
</feature>
<evidence type="ECO:0000256" key="3">
    <source>
        <dbReference type="ARBA" id="ARBA00022475"/>
    </source>
</evidence>
<dbReference type="InterPro" id="IPR003439">
    <property type="entry name" value="ABC_transporter-like_ATP-bd"/>
</dbReference>
<feature type="domain" description="ABC transporter" evidence="6">
    <location>
        <begin position="4"/>
        <end position="248"/>
    </location>
</feature>
<evidence type="ECO:0000259" key="6">
    <source>
        <dbReference type="PROSITE" id="PS50893"/>
    </source>
</evidence>
<dbReference type="AlphaFoldDB" id="A0A239DDQ1"/>
<dbReference type="PANTHER" id="PTHR43776">
    <property type="entry name" value="TRANSPORT ATP-BINDING PROTEIN"/>
    <property type="match status" value="1"/>
</dbReference>
<dbReference type="PROSITE" id="PS50893">
    <property type="entry name" value="ABC_TRANSPORTER_2"/>
    <property type="match status" value="2"/>
</dbReference>
<keyword evidence="5 7" id="KW-0067">ATP-binding</keyword>
<name>A0A239DDQ1_9BURK</name>
<evidence type="ECO:0000256" key="4">
    <source>
        <dbReference type="ARBA" id="ARBA00022741"/>
    </source>
</evidence>
<protein>
    <submittedName>
        <fullName evidence="7">Microcin C transport system ATP-binding protein</fullName>
    </submittedName>
</protein>
<dbReference type="NCBIfam" id="NF008453">
    <property type="entry name" value="PRK11308.1"/>
    <property type="match status" value="2"/>
</dbReference>
<evidence type="ECO:0000313" key="8">
    <source>
        <dbReference type="Proteomes" id="UP000198284"/>
    </source>
</evidence>
<organism evidence="7 8">
    <name type="scientific">Noviherbaspirillum humi</name>
    <dbReference type="NCBI Taxonomy" id="1688639"/>
    <lineage>
        <taxon>Bacteria</taxon>
        <taxon>Pseudomonadati</taxon>
        <taxon>Pseudomonadota</taxon>
        <taxon>Betaproteobacteria</taxon>
        <taxon>Burkholderiales</taxon>
        <taxon>Oxalobacteraceae</taxon>
        <taxon>Noviherbaspirillum</taxon>
    </lineage>
</organism>
<dbReference type="OrthoDB" id="9802772at2"/>
<gene>
    <name evidence="7" type="ORF">SAMN06265795_102134</name>
</gene>
<keyword evidence="2" id="KW-0813">Transport</keyword>
<dbReference type="InterPro" id="IPR013563">
    <property type="entry name" value="Oligopep_ABC_C"/>
</dbReference>
<dbReference type="PROSITE" id="PS00211">
    <property type="entry name" value="ABC_TRANSPORTER_1"/>
    <property type="match status" value="2"/>
</dbReference>
<keyword evidence="8" id="KW-1185">Reference proteome</keyword>
<dbReference type="InterPro" id="IPR050319">
    <property type="entry name" value="ABC_transp_ATP-bind"/>
</dbReference>
<keyword evidence="3" id="KW-1003">Cell membrane</keyword>
<dbReference type="Pfam" id="PF08352">
    <property type="entry name" value="oligo_HPY"/>
    <property type="match status" value="2"/>
</dbReference>
<evidence type="ECO:0000256" key="2">
    <source>
        <dbReference type="ARBA" id="ARBA00022448"/>
    </source>
</evidence>
<dbReference type="SMART" id="SM00382">
    <property type="entry name" value="AAA"/>
    <property type="match status" value="2"/>
</dbReference>
<evidence type="ECO:0000256" key="1">
    <source>
        <dbReference type="ARBA" id="ARBA00005417"/>
    </source>
</evidence>
<dbReference type="CDD" id="cd03257">
    <property type="entry name" value="ABC_NikE_OppD_transporters"/>
    <property type="match status" value="2"/>
</dbReference>
<dbReference type="GO" id="GO:0055085">
    <property type="term" value="P:transmembrane transport"/>
    <property type="evidence" value="ECO:0007669"/>
    <property type="project" value="UniProtKB-ARBA"/>
</dbReference>
<keyword evidence="3" id="KW-0472">Membrane</keyword>
<evidence type="ECO:0000256" key="5">
    <source>
        <dbReference type="ARBA" id="ARBA00022840"/>
    </source>
</evidence>
<proteinExistence type="inferred from homology"/>
<dbReference type="Proteomes" id="UP000198284">
    <property type="component" value="Unassembled WGS sequence"/>
</dbReference>
<dbReference type="NCBIfam" id="NF007739">
    <property type="entry name" value="PRK10419.1"/>
    <property type="match status" value="2"/>
</dbReference>
<dbReference type="Gene3D" id="3.40.50.300">
    <property type="entry name" value="P-loop containing nucleotide triphosphate hydrolases"/>
    <property type="match status" value="2"/>
</dbReference>
<keyword evidence="4" id="KW-0547">Nucleotide-binding</keyword>
<dbReference type="GO" id="GO:0016887">
    <property type="term" value="F:ATP hydrolysis activity"/>
    <property type="evidence" value="ECO:0007669"/>
    <property type="project" value="InterPro"/>
</dbReference>
<dbReference type="EMBL" id="FZOT01000002">
    <property type="protein sequence ID" value="SNS30525.1"/>
    <property type="molecule type" value="Genomic_DNA"/>
</dbReference>
<sequence>MSLLDVRNLRVRFGEATVVDDVSFSIAPGEKFALVGESGSGKTVTSLSLMRLNQDAAYEGSILFEGQDILRKSEQAMRAVRGNDIAMIFQEPMTALNPLFTIGNQIAEVLMLHEGINAREAAKRAVDLLDKTGIPEPARRALAYPHQLSGGQRQRAMIAMALACKPKLLIADEPTTALDVTIQVQILELLNQLQREENMAVLMITHDLNLVRHFADRVGVMESGRLIETASTAELFANPREPYTRKLLASHPQRMVAAVGDEVPPLLSAEKMRCTFMIKRGWFKQTPFVAVDNVDLRLRPHETLGIVGESGSGKSTLGMALLRLSSAQVEGSIRFRDHAISDMNSTALRPLRSRMQVVFQDPFASLSPRRTIEQIVGEGLALHQPQLGRVQLRDAVAQGLHEVGLAPEMMSRYPHEFSGGQRQRIAVARALVLKPELILLDEPTSSLDVSVQKQVLQLLAELQRKYGMAYLFISHDLAVIRAMAHRVMVMKDGKVVESGMTEDVLSNPTQPYTRRLLAASTYSTELAPAG</sequence>
<dbReference type="GO" id="GO:0005524">
    <property type="term" value="F:ATP binding"/>
    <property type="evidence" value="ECO:0007669"/>
    <property type="project" value="UniProtKB-KW"/>
</dbReference>
<dbReference type="PANTHER" id="PTHR43776:SF7">
    <property type="entry name" value="D,D-DIPEPTIDE TRANSPORT ATP-BINDING PROTEIN DDPF-RELATED"/>
    <property type="match status" value="1"/>
</dbReference>
<dbReference type="RefSeq" id="WP_089398016.1">
    <property type="nucleotide sequence ID" value="NZ_FZOT01000002.1"/>
</dbReference>
<reference evidence="7 8" key="1">
    <citation type="submission" date="2017-06" db="EMBL/GenBank/DDBJ databases">
        <authorList>
            <person name="Kim H.J."/>
            <person name="Triplett B.A."/>
        </authorList>
    </citation>
    <scope>NUCLEOTIDE SEQUENCE [LARGE SCALE GENOMIC DNA]</scope>
    <source>
        <strain evidence="7 8">U15</strain>
    </source>
</reference>
<dbReference type="SUPFAM" id="SSF52540">
    <property type="entry name" value="P-loop containing nucleoside triphosphate hydrolases"/>
    <property type="match status" value="2"/>
</dbReference>
<evidence type="ECO:0000313" key="7">
    <source>
        <dbReference type="EMBL" id="SNS30525.1"/>
    </source>
</evidence>
<dbReference type="InterPro" id="IPR027417">
    <property type="entry name" value="P-loop_NTPase"/>
</dbReference>
<dbReference type="InterPro" id="IPR017871">
    <property type="entry name" value="ABC_transporter-like_CS"/>
</dbReference>
<dbReference type="GO" id="GO:0015833">
    <property type="term" value="P:peptide transport"/>
    <property type="evidence" value="ECO:0007669"/>
    <property type="project" value="InterPro"/>
</dbReference>
<comment type="similarity">
    <text evidence="1">Belongs to the ABC transporter superfamily.</text>
</comment>
<accession>A0A239DDQ1</accession>
<dbReference type="InterPro" id="IPR003593">
    <property type="entry name" value="AAA+_ATPase"/>
</dbReference>
<dbReference type="Pfam" id="PF00005">
    <property type="entry name" value="ABC_tran"/>
    <property type="match status" value="2"/>
</dbReference>